<dbReference type="Pfam" id="PF14595">
    <property type="entry name" value="Thioredoxin_9"/>
    <property type="match status" value="1"/>
</dbReference>
<keyword evidence="2" id="KW-1185">Reference proteome</keyword>
<accession>A0ABN6UYH6</accession>
<dbReference type="EMBL" id="AP027079">
    <property type="protein sequence ID" value="BDU69701.1"/>
    <property type="molecule type" value="Genomic_DNA"/>
</dbReference>
<dbReference type="Gene3D" id="3.40.30.10">
    <property type="entry name" value="Glutaredoxin"/>
    <property type="match status" value="1"/>
</dbReference>
<dbReference type="InterPro" id="IPR036249">
    <property type="entry name" value="Thioredoxin-like_sf"/>
</dbReference>
<sequence length="189" mass="20799">MPRPATLPLIDWKAVFDSGQEYAAWLSAAESTEQAHEIEAQRRALVLDPTAAGFLATLPVPVHVVAIAEDWCGDVVRHVPVLQRMAEAGPNLRVRYISREQHPGVFIRFLTNGGEAIPKFIFLSDRFVECGNWGPMPEACRELIARGKACGNVAAARKEVSARYAQDTARQEVVDELLHLTDIAASQGR</sequence>
<gene>
    <name evidence="1" type="ORF">GETHOR_18020</name>
</gene>
<evidence type="ECO:0008006" key="3">
    <source>
        <dbReference type="Google" id="ProtNLM"/>
    </source>
</evidence>
<proteinExistence type="predicted"/>
<reference evidence="2" key="1">
    <citation type="journal article" date="2023" name="Int. J. Syst. Evol. Microbiol.">
        <title>Mesoterricola silvestris gen. nov., sp. nov., Mesoterricola sediminis sp. nov., Geothrix oryzae sp. nov., Geothrix edaphica sp. nov., Geothrix rubra sp. nov., and Geothrix limicola sp. nov., six novel members of Acidobacteriota isolated from soils.</title>
        <authorList>
            <person name="Itoh H."/>
            <person name="Sugisawa Y."/>
            <person name="Mise K."/>
            <person name="Xu Z."/>
            <person name="Kuniyasu M."/>
            <person name="Ushijima N."/>
            <person name="Kawano K."/>
            <person name="Kobayashi E."/>
            <person name="Shiratori Y."/>
            <person name="Masuda Y."/>
            <person name="Senoo K."/>
        </authorList>
    </citation>
    <scope>NUCLEOTIDE SEQUENCE [LARGE SCALE GENOMIC DNA]</scope>
    <source>
        <strain evidence="2">Red222</strain>
    </source>
</reference>
<dbReference type="Proteomes" id="UP001242010">
    <property type="component" value="Chromosome"/>
</dbReference>
<protein>
    <recommendedName>
        <fullName evidence="3">Thioredoxin family protein</fullName>
    </recommendedName>
</protein>
<name>A0ABN6UYH6_9BACT</name>
<evidence type="ECO:0000313" key="1">
    <source>
        <dbReference type="EMBL" id="BDU69701.1"/>
    </source>
</evidence>
<evidence type="ECO:0000313" key="2">
    <source>
        <dbReference type="Proteomes" id="UP001242010"/>
    </source>
</evidence>
<organism evidence="1 2">
    <name type="scientific">Geothrix oryzae</name>
    <dbReference type="NCBI Taxonomy" id="2927975"/>
    <lineage>
        <taxon>Bacteria</taxon>
        <taxon>Pseudomonadati</taxon>
        <taxon>Acidobacteriota</taxon>
        <taxon>Holophagae</taxon>
        <taxon>Holophagales</taxon>
        <taxon>Holophagaceae</taxon>
        <taxon>Geothrix</taxon>
    </lineage>
</organism>
<dbReference type="SUPFAM" id="SSF52833">
    <property type="entry name" value="Thioredoxin-like"/>
    <property type="match status" value="1"/>
</dbReference>
<dbReference type="RefSeq" id="WP_286353426.1">
    <property type="nucleotide sequence ID" value="NZ_AP027079.1"/>
</dbReference>